<comment type="caution">
    <text evidence="2">The sequence shown here is derived from an EMBL/GenBank/DDBJ whole genome shotgun (WGS) entry which is preliminary data.</text>
</comment>
<name>A0A4R2NZC6_RHOAD</name>
<feature type="domain" description="Flagellar protein FlgJ N-terminal" evidence="1">
    <location>
        <begin position="32"/>
        <end position="80"/>
    </location>
</feature>
<evidence type="ECO:0000313" key="3">
    <source>
        <dbReference type="Proteomes" id="UP000295733"/>
    </source>
</evidence>
<dbReference type="RefSeq" id="WP_132599240.1">
    <property type="nucleotide sequence ID" value="NZ_NRRP01000004.1"/>
</dbReference>
<evidence type="ECO:0000259" key="1">
    <source>
        <dbReference type="Pfam" id="PF10135"/>
    </source>
</evidence>
<dbReference type="OrthoDB" id="7690273at2"/>
<evidence type="ECO:0000313" key="2">
    <source>
        <dbReference type="EMBL" id="TCP27669.1"/>
    </source>
</evidence>
<dbReference type="AlphaFoldDB" id="A0A4R2NZC6"/>
<proteinExistence type="predicted"/>
<sequence length="90" mass="9323">MITPPTAPSPRPPDAALRAAARQMETLFLAEMLDAAGLDAAPGAFGGGAGEAQFASFLRQEHAAAMTRQGGIGLAEALFEAMKARIDEPR</sequence>
<organism evidence="2 3">
    <name type="scientific">Rhodovulum adriaticum</name>
    <name type="common">Rhodopseudomonas adriatica</name>
    <dbReference type="NCBI Taxonomy" id="35804"/>
    <lineage>
        <taxon>Bacteria</taxon>
        <taxon>Pseudomonadati</taxon>
        <taxon>Pseudomonadota</taxon>
        <taxon>Alphaproteobacteria</taxon>
        <taxon>Rhodobacterales</taxon>
        <taxon>Paracoccaceae</taxon>
        <taxon>Rhodovulum</taxon>
    </lineage>
</organism>
<accession>A0A4R2NZC6</accession>
<dbReference type="InterPro" id="IPR019301">
    <property type="entry name" value="Flagellar_prot_FlgJ_N"/>
</dbReference>
<dbReference type="Pfam" id="PF10135">
    <property type="entry name" value="Rod-binding"/>
    <property type="match status" value="1"/>
</dbReference>
<gene>
    <name evidence="2" type="ORF">EV656_101578</name>
</gene>
<dbReference type="EMBL" id="SLXL01000001">
    <property type="protein sequence ID" value="TCP27669.1"/>
    <property type="molecule type" value="Genomic_DNA"/>
</dbReference>
<dbReference type="Proteomes" id="UP000295733">
    <property type="component" value="Unassembled WGS sequence"/>
</dbReference>
<keyword evidence="3" id="KW-1185">Reference proteome</keyword>
<reference evidence="2 3" key="1">
    <citation type="submission" date="2019-03" db="EMBL/GenBank/DDBJ databases">
        <title>Genomic Encyclopedia of Type Strains, Phase IV (KMG-IV): sequencing the most valuable type-strain genomes for metagenomic binning, comparative biology and taxonomic classification.</title>
        <authorList>
            <person name="Goeker M."/>
        </authorList>
    </citation>
    <scope>NUCLEOTIDE SEQUENCE [LARGE SCALE GENOMIC DNA]</scope>
    <source>
        <strain evidence="2 3">DSM 2781</strain>
    </source>
</reference>
<protein>
    <submittedName>
        <fullName evidence="2">Rod binding protein</fullName>
    </submittedName>
</protein>